<dbReference type="InterPro" id="IPR006680">
    <property type="entry name" value="Amidohydro-rel"/>
</dbReference>
<dbReference type="InterPro" id="IPR032466">
    <property type="entry name" value="Metal_Hydrolase"/>
</dbReference>
<name>A0A848ITU0_9BURK</name>
<evidence type="ECO:0000313" key="2">
    <source>
        <dbReference type="EMBL" id="NMM03244.1"/>
    </source>
</evidence>
<proteinExistence type="predicted"/>
<dbReference type="EMBL" id="JABBGJ010000050">
    <property type="protein sequence ID" value="NMM03244.1"/>
    <property type="molecule type" value="Genomic_DNA"/>
</dbReference>
<keyword evidence="2" id="KW-0378">Hydrolase</keyword>
<comment type="caution">
    <text evidence="2">The sequence shown here is derived from an EMBL/GenBank/DDBJ whole genome shotgun (WGS) entry which is preliminary data.</text>
</comment>
<dbReference type="PANTHER" id="PTHR35563">
    <property type="entry name" value="BARREL METAL-DEPENDENT HYDROLASE, PUTATIVE (AFU_ORTHOLOGUE AFUA_1G16240)-RELATED"/>
    <property type="match status" value="1"/>
</dbReference>
<reference evidence="2 3" key="1">
    <citation type="submission" date="2020-04" db="EMBL/GenBank/DDBJ databases">
        <title>Paraburkholderia sp. RP-4-7 isolated from soil.</title>
        <authorList>
            <person name="Dahal R.H."/>
        </authorList>
    </citation>
    <scope>NUCLEOTIDE SEQUENCE [LARGE SCALE GENOMIC DNA]</scope>
    <source>
        <strain evidence="2 3">RP-4-7</strain>
    </source>
</reference>
<feature type="domain" description="Amidohydrolase-related" evidence="1">
    <location>
        <begin position="13"/>
        <end position="273"/>
    </location>
</feature>
<dbReference type="GO" id="GO:0016787">
    <property type="term" value="F:hydrolase activity"/>
    <property type="evidence" value="ECO:0007669"/>
    <property type="project" value="UniProtKB-KW"/>
</dbReference>
<keyword evidence="3" id="KW-1185">Reference proteome</keyword>
<dbReference type="AlphaFoldDB" id="A0A848ITU0"/>
<dbReference type="PANTHER" id="PTHR35563:SF2">
    <property type="entry name" value="BARREL METAL-DEPENDENT HYDROLASE, PUTATIVE (AFU_ORTHOLOGUE AFUA_1G16240)-RELATED"/>
    <property type="match status" value="1"/>
</dbReference>
<protein>
    <submittedName>
        <fullName evidence="2">Amidohydrolase family protein</fullName>
    </submittedName>
</protein>
<dbReference type="InterPro" id="IPR052358">
    <property type="entry name" value="Aro_Compnd_Degr_Hydrolases"/>
</dbReference>
<dbReference type="Proteomes" id="UP000544134">
    <property type="component" value="Unassembled WGS sequence"/>
</dbReference>
<dbReference type="Gene3D" id="3.20.20.140">
    <property type="entry name" value="Metal-dependent hydrolases"/>
    <property type="match status" value="1"/>
</dbReference>
<gene>
    <name evidence="2" type="ORF">HHL24_35760</name>
</gene>
<dbReference type="SUPFAM" id="SSF51556">
    <property type="entry name" value="Metallo-dependent hydrolases"/>
    <property type="match status" value="1"/>
</dbReference>
<evidence type="ECO:0000313" key="3">
    <source>
        <dbReference type="Proteomes" id="UP000544134"/>
    </source>
</evidence>
<evidence type="ECO:0000259" key="1">
    <source>
        <dbReference type="Pfam" id="PF04909"/>
    </source>
</evidence>
<accession>A0A848ITU0</accession>
<dbReference type="Pfam" id="PF04909">
    <property type="entry name" value="Amidohydro_2"/>
    <property type="match status" value="1"/>
</dbReference>
<sequence>MDAISVQAYPGACDCHIHVYDGRYPLATHATFRPPHAPVAAYRQVQQSLGLTRVIVVQPTGYGFDNRCTLAALEQLGSAARGIAVVPPEVTDGELARLHQAGVRGIRYMMLPGGLLPWDSLEAVAARIAPLGWNINLQLDGRELPLHESVLNRLPGRLVIDHIGKFLEPVHPDSEAFQSLRRLLDRGQCWIKLSAPYETSRDGPPDYDDVALLARTLAAHYPERCLWASNWPHPNVQPPPSNALLLEWLMRCAGDERARRRILVDNPAGLYGF</sequence>
<dbReference type="RefSeq" id="WP_169489995.1">
    <property type="nucleotide sequence ID" value="NZ_JABBGJ010000050.1"/>
</dbReference>
<organism evidence="2 3">
    <name type="scientific">Paraburkholderia polaris</name>
    <dbReference type="NCBI Taxonomy" id="2728848"/>
    <lineage>
        <taxon>Bacteria</taxon>
        <taxon>Pseudomonadati</taxon>
        <taxon>Pseudomonadota</taxon>
        <taxon>Betaproteobacteria</taxon>
        <taxon>Burkholderiales</taxon>
        <taxon>Burkholderiaceae</taxon>
        <taxon>Paraburkholderia</taxon>
    </lineage>
</organism>